<evidence type="ECO:0000313" key="1">
    <source>
        <dbReference type="EMBL" id="AKD53804.1"/>
    </source>
</evidence>
<dbReference type="KEGG" id="srd:SD10_01690"/>
<protein>
    <submittedName>
        <fullName evidence="1">Uncharacterized protein</fullName>
    </submittedName>
</protein>
<dbReference type="PATRIC" id="fig|1379870.5.peg.369"/>
<organism evidence="1 2">
    <name type="scientific">Spirosoma radiotolerans</name>
    <dbReference type="NCBI Taxonomy" id="1379870"/>
    <lineage>
        <taxon>Bacteria</taxon>
        <taxon>Pseudomonadati</taxon>
        <taxon>Bacteroidota</taxon>
        <taxon>Cytophagia</taxon>
        <taxon>Cytophagales</taxon>
        <taxon>Cytophagaceae</taxon>
        <taxon>Spirosoma</taxon>
    </lineage>
</organism>
<accession>A0A0E3ZTA5</accession>
<sequence>MEQILLHLQSYFHFRGAVLRSLSFQHLSKSEFTRITGLNGNSKYRRRTNPDLWKPAEIYRLARELGLWDGSTKRLDRLAALLNELSDPDKKVIFKACTLTEAKLQVRLLNSDSWQPQELEKLNAWCRQHLASGFKGVHLEIVKANAAPSMQEPSLRQP</sequence>
<dbReference type="Proteomes" id="UP000033054">
    <property type="component" value="Chromosome"/>
</dbReference>
<dbReference type="HOGENOM" id="CLU_141055_0_0_10"/>
<dbReference type="RefSeq" id="WP_046375396.1">
    <property type="nucleotide sequence ID" value="NZ_CP010429.1"/>
</dbReference>
<keyword evidence="2" id="KW-1185">Reference proteome</keyword>
<dbReference type="OrthoDB" id="9864653at2"/>
<evidence type="ECO:0000313" key="2">
    <source>
        <dbReference type="Proteomes" id="UP000033054"/>
    </source>
</evidence>
<gene>
    <name evidence="1" type="ORF">SD10_01690</name>
</gene>
<proteinExistence type="predicted"/>
<dbReference type="AlphaFoldDB" id="A0A0E3ZTA5"/>
<dbReference type="EMBL" id="CP010429">
    <property type="protein sequence ID" value="AKD53804.1"/>
    <property type="molecule type" value="Genomic_DNA"/>
</dbReference>
<reference evidence="1 2" key="1">
    <citation type="journal article" date="2014" name="Curr. Microbiol.">
        <title>Spirosoma radiotolerans sp. nov., a gamma-radiation-resistant bacterium isolated from gamma ray-irradiated soil.</title>
        <authorList>
            <person name="Lee J.J."/>
            <person name="Srinivasan S."/>
            <person name="Lim S."/>
            <person name="Joe M."/>
            <person name="Im S."/>
            <person name="Bae S.I."/>
            <person name="Park K.R."/>
            <person name="Han J.H."/>
            <person name="Park S.H."/>
            <person name="Joo B.M."/>
            <person name="Park S.J."/>
            <person name="Kim M.K."/>
        </authorList>
    </citation>
    <scope>NUCLEOTIDE SEQUENCE [LARGE SCALE GENOMIC DNA]</scope>
    <source>
        <strain evidence="1 2">DG5A</strain>
    </source>
</reference>
<name>A0A0E3ZTA5_9BACT</name>